<proteinExistence type="predicted"/>
<keyword evidence="1" id="KW-0732">Signal</keyword>
<feature type="domain" description="Peptidase C39-like" evidence="2">
    <location>
        <begin position="52"/>
        <end position="198"/>
    </location>
</feature>
<dbReference type="Pfam" id="PF13529">
    <property type="entry name" value="Peptidase_C39_2"/>
    <property type="match status" value="1"/>
</dbReference>
<evidence type="ECO:0000259" key="2">
    <source>
        <dbReference type="Pfam" id="PF13529"/>
    </source>
</evidence>
<sequence>MRSIKRLGVGVVAAAATFSMLGAAPAQAATDDGTGTATAAAVPAKSLTGYKHVGQKENWWCGPASAYIIIAGMKHYGKISSTKSKAHPSWSFSQANLASGSYLKANGGGGTQRADMARGINKWIGKDWYHVLSNPSSTQFKDRVGKDIRKGYAVAVAALEHAGGSHYNGHPRSKTIDHWVVARGYTANYAKTHFVDPATTVWGPVEPYFSYNTNDFVNRFVKPSKAIVW</sequence>
<evidence type="ECO:0000313" key="3">
    <source>
        <dbReference type="EMBL" id="MFC3765295.1"/>
    </source>
</evidence>
<evidence type="ECO:0000313" key="4">
    <source>
        <dbReference type="Proteomes" id="UP001595699"/>
    </source>
</evidence>
<evidence type="ECO:0000256" key="1">
    <source>
        <dbReference type="SAM" id="SignalP"/>
    </source>
</evidence>
<comment type="caution">
    <text evidence="3">The sequence shown here is derived from an EMBL/GenBank/DDBJ whole genome shotgun (WGS) entry which is preliminary data.</text>
</comment>
<protein>
    <submittedName>
        <fullName evidence="3">C39 family peptidase</fullName>
    </submittedName>
</protein>
<dbReference type="Proteomes" id="UP001595699">
    <property type="component" value="Unassembled WGS sequence"/>
</dbReference>
<feature type="chain" id="PRO_5045652430" evidence="1">
    <location>
        <begin position="29"/>
        <end position="229"/>
    </location>
</feature>
<feature type="signal peptide" evidence="1">
    <location>
        <begin position="1"/>
        <end position="28"/>
    </location>
</feature>
<dbReference type="InterPro" id="IPR039564">
    <property type="entry name" value="Peptidase_C39-like"/>
</dbReference>
<gene>
    <name evidence="3" type="ORF">ACFOUW_30975</name>
</gene>
<reference evidence="4" key="1">
    <citation type="journal article" date="2019" name="Int. J. Syst. Evol. Microbiol.">
        <title>The Global Catalogue of Microorganisms (GCM) 10K type strain sequencing project: providing services to taxonomists for standard genome sequencing and annotation.</title>
        <authorList>
            <consortium name="The Broad Institute Genomics Platform"/>
            <consortium name="The Broad Institute Genome Sequencing Center for Infectious Disease"/>
            <person name="Wu L."/>
            <person name="Ma J."/>
        </authorList>
    </citation>
    <scope>NUCLEOTIDE SEQUENCE [LARGE SCALE GENOMIC DNA]</scope>
    <source>
        <strain evidence="4">CGMCC 4.7241</strain>
    </source>
</reference>
<dbReference type="EMBL" id="JBHRZH010000037">
    <property type="protein sequence ID" value="MFC3765295.1"/>
    <property type="molecule type" value="Genomic_DNA"/>
</dbReference>
<name>A0ABV7YMD9_9ACTN</name>
<accession>A0ABV7YMD9</accession>
<keyword evidence="4" id="KW-1185">Reference proteome</keyword>
<dbReference type="RefSeq" id="WP_205121319.1">
    <property type="nucleotide sequence ID" value="NZ_JAFBCM010000001.1"/>
</dbReference>
<organism evidence="3 4">
    <name type="scientific">Tenggerimyces flavus</name>
    <dbReference type="NCBI Taxonomy" id="1708749"/>
    <lineage>
        <taxon>Bacteria</taxon>
        <taxon>Bacillati</taxon>
        <taxon>Actinomycetota</taxon>
        <taxon>Actinomycetes</taxon>
        <taxon>Propionibacteriales</taxon>
        <taxon>Nocardioidaceae</taxon>
        <taxon>Tenggerimyces</taxon>
    </lineage>
</organism>